<reference evidence="1 2" key="1">
    <citation type="submission" date="2024-02" db="EMBL/GenBank/DDBJ databases">
        <authorList>
            <person name="Vignale AGUSTIN F."/>
            <person name="Sosa J E."/>
            <person name="Modenutti C."/>
        </authorList>
    </citation>
    <scope>NUCLEOTIDE SEQUENCE [LARGE SCALE GENOMIC DNA]</scope>
</reference>
<name>A0ABC8U9P7_9AQUA</name>
<comment type="caution">
    <text evidence="1">The sequence shown here is derived from an EMBL/GenBank/DDBJ whole genome shotgun (WGS) entry which is preliminary data.</text>
</comment>
<accession>A0ABC8U9P7</accession>
<proteinExistence type="predicted"/>
<keyword evidence="2" id="KW-1185">Reference proteome</keyword>
<evidence type="ECO:0000313" key="2">
    <source>
        <dbReference type="Proteomes" id="UP001642360"/>
    </source>
</evidence>
<gene>
    <name evidence="1" type="ORF">ILEXP_LOCUS48403</name>
</gene>
<dbReference type="EMBL" id="CAUOFW020007279">
    <property type="protein sequence ID" value="CAK9178489.1"/>
    <property type="molecule type" value="Genomic_DNA"/>
</dbReference>
<protein>
    <submittedName>
        <fullName evidence="1">Uncharacterized protein</fullName>
    </submittedName>
</protein>
<organism evidence="1 2">
    <name type="scientific">Ilex paraguariensis</name>
    <name type="common">yerba mate</name>
    <dbReference type="NCBI Taxonomy" id="185542"/>
    <lineage>
        <taxon>Eukaryota</taxon>
        <taxon>Viridiplantae</taxon>
        <taxon>Streptophyta</taxon>
        <taxon>Embryophyta</taxon>
        <taxon>Tracheophyta</taxon>
        <taxon>Spermatophyta</taxon>
        <taxon>Magnoliopsida</taxon>
        <taxon>eudicotyledons</taxon>
        <taxon>Gunneridae</taxon>
        <taxon>Pentapetalae</taxon>
        <taxon>asterids</taxon>
        <taxon>campanulids</taxon>
        <taxon>Aquifoliales</taxon>
        <taxon>Aquifoliaceae</taxon>
        <taxon>Ilex</taxon>
    </lineage>
</organism>
<evidence type="ECO:0000313" key="1">
    <source>
        <dbReference type="EMBL" id="CAK9178489.1"/>
    </source>
</evidence>
<sequence length="136" mass="16313">MGHIRLLHRVSDRFDWSRTNLANLRLFCDRSERSKDPLVDNTLSSTSKTTPPRKKIKRVEITRKHRQVEVSTRVLENWKSFHFTPLQRTTVFEEEVKLQRSDGGFHEELTGRIGKKERFWLCKFGKLLLWFERITD</sequence>
<dbReference type="Proteomes" id="UP001642360">
    <property type="component" value="Unassembled WGS sequence"/>
</dbReference>
<dbReference type="AlphaFoldDB" id="A0ABC8U9P7"/>